<dbReference type="VEuPathDB" id="CryptoDB:Cvel_4289"/>
<dbReference type="AlphaFoldDB" id="A0A0G4G7G1"/>
<dbReference type="EMBL" id="CDMZ01000959">
    <property type="protein sequence ID" value="CEM24627.1"/>
    <property type="molecule type" value="Genomic_DNA"/>
</dbReference>
<feature type="region of interest" description="Disordered" evidence="2">
    <location>
        <begin position="147"/>
        <end position="214"/>
    </location>
</feature>
<feature type="coiled-coil region" evidence="1">
    <location>
        <begin position="4"/>
        <end position="31"/>
    </location>
</feature>
<proteinExistence type="predicted"/>
<evidence type="ECO:0000256" key="1">
    <source>
        <dbReference type="SAM" id="Coils"/>
    </source>
</evidence>
<accession>A0A0G4G7G1</accession>
<feature type="compositionally biased region" description="Polar residues" evidence="2">
    <location>
        <begin position="153"/>
        <end position="167"/>
    </location>
</feature>
<gene>
    <name evidence="3" type="ORF">Cvel_4289</name>
</gene>
<evidence type="ECO:0000256" key="2">
    <source>
        <dbReference type="SAM" id="MobiDB-lite"/>
    </source>
</evidence>
<sequence length="261" mass="29424">MQALREEGEDSAALRKSLREAEDKVKDLEARIKYNTTVALKKEAALQRQVEILDRQLKDRSDGQHERRMMGIQKLHSEICQGIEVIQDHTVNILQDQEKDLMRAFRARKGTTLRSFRLRTVKETKKVLQTAQMDAEEDNLIGAAIAQKRGKQKSASTMHAATSSFSSRPHHQGGGDQLGDTRSGASTASGPMPFRGSPEGRPSPPPLDTTNNIYERELRQRNTIDKLRRSILAEKQYSAQLRSSLNRIVAGRSELEILLKQ</sequence>
<keyword evidence="1" id="KW-0175">Coiled coil</keyword>
<reference evidence="3" key="1">
    <citation type="submission" date="2014-11" db="EMBL/GenBank/DDBJ databases">
        <authorList>
            <person name="Otto D Thomas"/>
            <person name="Naeem Raeece"/>
        </authorList>
    </citation>
    <scope>NUCLEOTIDE SEQUENCE</scope>
</reference>
<organism evidence="3">
    <name type="scientific">Chromera velia CCMP2878</name>
    <dbReference type="NCBI Taxonomy" id="1169474"/>
    <lineage>
        <taxon>Eukaryota</taxon>
        <taxon>Sar</taxon>
        <taxon>Alveolata</taxon>
        <taxon>Colpodellida</taxon>
        <taxon>Chromeraceae</taxon>
        <taxon>Chromera</taxon>
    </lineage>
</organism>
<evidence type="ECO:0000313" key="3">
    <source>
        <dbReference type="EMBL" id="CEM24627.1"/>
    </source>
</evidence>
<name>A0A0G4G7G1_9ALVE</name>
<protein>
    <submittedName>
        <fullName evidence="3">Uncharacterized protein</fullName>
    </submittedName>
</protein>